<organism evidence="2 3">
    <name type="scientific">Lichenibacterium minor</name>
    <dbReference type="NCBI Taxonomy" id="2316528"/>
    <lineage>
        <taxon>Bacteria</taxon>
        <taxon>Pseudomonadati</taxon>
        <taxon>Pseudomonadota</taxon>
        <taxon>Alphaproteobacteria</taxon>
        <taxon>Hyphomicrobiales</taxon>
        <taxon>Lichenihabitantaceae</taxon>
        <taxon>Lichenibacterium</taxon>
    </lineage>
</organism>
<proteinExistence type="predicted"/>
<gene>
    <name evidence="2" type="ORF">D3273_02075</name>
</gene>
<evidence type="ECO:0000256" key="1">
    <source>
        <dbReference type="SAM" id="Phobius"/>
    </source>
</evidence>
<reference evidence="2 3" key="1">
    <citation type="submission" date="2018-12" db="EMBL/GenBank/DDBJ databases">
        <authorList>
            <person name="Grouzdev D.S."/>
            <person name="Krutkina M.S."/>
        </authorList>
    </citation>
    <scope>NUCLEOTIDE SEQUENCE [LARGE SCALE GENOMIC DNA]</scope>
    <source>
        <strain evidence="2 3">RmlP026</strain>
    </source>
</reference>
<protein>
    <submittedName>
        <fullName evidence="2">Uncharacterized protein</fullName>
    </submittedName>
</protein>
<dbReference type="RefSeq" id="WP_129222977.1">
    <property type="nucleotide sequence ID" value="NZ_QYBB01000001.1"/>
</dbReference>
<keyword evidence="1" id="KW-1133">Transmembrane helix</keyword>
<dbReference type="Proteomes" id="UP000290759">
    <property type="component" value="Unassembled WGS sequence"/>
</dbReference>
<dbReference type="EMBL" id="QYBB01000001">
    <property type="protein sequence ID" value="RYC34060.1"/>
    <property type="molecule type" value="Genomic_DNA"/>
</dbReference>
<feature type="transmembrane region" description="Helical" evidence="1">
    <location>
        <begin position="12"/>
        <end position="31"/>
    </location>
</feature>
<dbReference type="AlphaFoldDB" id="A0A4Q2UBN9"/>
<sequence length="211" mass="24146">MADLKNSDKRFLFAVLAVPSLMLVYGLVRAMPWTPDWVAAYGGWLSGIGSFAAAGTALWVSTQEQRNKEREQKIDLDKKRHVILTRIQIYTLKIRTHVQGVLRHERDGRLRIIFEQGNYEGLYEVLFGQIRLNPRDPFNELPLIDEISAPIIMFEEELSGYFDCLDHIRKNKGKPPLFWYNSAVARAASIEIKATRLNEAAVSLIKTLRTS</sequence>
<accession>A0A4Q2UBN9</accession>
<name>A0A4Q2UBN9_9HYPH</name>
<keyword evidence="3" id="KW-1185">Reference proteome</keyword>
<keyword evidence="1" id="KW-0812">Transmembrane</keyword>
<evidence type="ECO:0000313" key="2">
    <source>
        <dbReference type="EMBL" id="RYC34060.1"/>
    </source>
</evidence>
<evidence type="ECO:0000313" key="3">
    <source>
        <dbReference type="Proteomes" id="UP000290759"/>
    </source>
</evidence>
<comment type="caution">
    <text evidence="2">The sequence shown here is derived from an EMBL/GenBank/DDBJ whole genome shotgun (WGS) entry which is preliminary data.</text>
</comment>
<keyword evidence="1" id="KW-0472">Membrane</keyword>
<feature type="transmembrane region" description="Helical" evidence="1">
    <location>
        <begin position="37"/>
        <end position="60"/>
    </location>
</feature>
<reference evidence="2 3" key="2">
    <citation type="submission" date="2019-02" db="EMBL/GenBank/DDBJ databases">
        <title>'Lichenibacterium ramalinii' gen. nov. sp. nov., 'Lichenibacterium minor' gen. nov. sp. nov.</title>
        <authorList>
            <person name="Pankratov T."/>
        </authorList>
    </citation>
    <scope>NUCLEOTIDE SEQUENCE [LARGE SCALE GENOMIC DNA]</scope>
    <source>
        <strain evidence="2 3">RmlP026</strain>
    </source>
</reference>